<name>A0A2N0YXJ7_9BACI</name>
<dbReference type="InterPro" id="IPR036237">
    <property type="entry name" value="Xyl_isomerase-like_sf"/>
</dbReference>
<protein>
    <submittedName>
        <fullName evidence="2">Sugar phosphate isomerase/epimerase</fullName>
    </submittedName>
</protein>
<dbReference type="Pfam" id="PF01261">
    <property type="entry name" value="AP_endonuc_2"/>
    <property type="match status" value="1"/>
</dbReference>
<dbReference type="RefSeq" id="WP_101178910.1">
    <property type="nucleotide sequence ID" value="NZ_PISE01000051.1"/>
</dbReference>
<dbReference type="SUPFAM" id="SSF51658">
    <property type="entry name" value="Xylose isomerase-like"/>
    <property type="match status" value="1"/>
</dbReference>
<dbReference type="AlphaFoldDB" id="A0A2N0YXJ7"/>
<proteinExistence type="predicted"/>
<evidence type="ECO:0000259" key="1">
    <source>
        <dbReference type="Pfam" id="PF01261"/>
    </source>
</evidence>
<evidence type="ECO:0000313" key="3">
    <source>
        <dbReference type="Proteomes" id="UP000233375"/>
    </source>
</evidence>
<evidence type="ECO:0000313" key="2">
    <source>
        <dbReference type="EMBL" id="PKG21975.1"/>
    </source>
</evidence>
<sequence>MALINREQVAGMNIHYMRYSLEYFLDAQAKAGIKSIEFWTGIPHYYLDPTTYSDCKVLKKKINERDLELVVFTPENCMYQYQFAAAKPEIFEKSFQYFSNGIKACAELGSPIMQCNSGWGYLDEDREEAWKRSREMLSKLAEIAKQEGITLALESLRPEESNLVTTVSDAKRMMDEINHANLKILVDTTAMGVAGETLQDWFDVFHSDIIHTHFVDGNPYGHLIWGDGHHNLEEFLTVLKENGYKGYLGQEITDSRYFENPAEHDKRNMKAFIPFMND</sequence>
<keyword evidence="3" id="KW-1185">Reference proteome</keyword>
<reference evidence="2 3" key="1">
    <citation type="journal article" date="2003" name="Int. J. Syst. Evol. Microbiol.">
        <title>Bacillus nealsonii sp. nov., isolated from a spacecraft-assembly facility, whose spores are gamma-radiation resistant.</title>
        <authorList>
            <person name="Venkateswaran K."/>
            <person name="Kempf M."/>
            <person name="Chen F."/>
            <person name="Satomi M."/>
            <person name="Nicholson W."/>
            <person name="Kern R."/>
        </authorList>
    </citation>
    <scope>NUCLEOTIDE SEQUENCE [LARGE SCALE GENOMIC DNA]</scope>
    <source>
        <strain evidence="2 3">FO-92</strain>
    </source>
</reference>
<dbReference type="Proteomes" id="UP000233375">
    <property type="component" value="Unassembled WGS sequence"/>
</dbReference>
<dbReference type="InterPro" id="IPR013022">
    <property type="entry name" value="Xyl_isomerase-like_TIM-brl"/>
</dbReference>
<dbReference type="InterPro" id="IPR050312">
    <property type="entry name" value="IolE/XylAMocC-like"/>
</dbReference>
<dbReference type="Gene3D" id="3.20.20.150">
    <property type="entry name" value="Divalent-metal-dependent TIM barrel enzymes"/>
    <property type="match status" value="1"/>
</dbReference>
<dbReference type="EMBL" id="PISE01000051">
    <property type="protein sequence ID" value="PKG21975.1"/>
    <property type="molecule type" value="Genomic_DNA"/>
</dbReference>
<organism evidence="2 3">
    <name type="scientific">Niallia nealsonii</name>
    <dbReference type="NCBI Taxonomy" id="115979"/>
    <lineage>
        <taxon>Bacteria</taxon>
        <taxon>Bacillati</taxon>
        <taxon>Bacillota</taxon>
        <taxon>Bacilli</taxon>
        <taxon>Bacillales</taxon>
        <taxon>Bacillaceae</taxon>
        <taxon>Niallia</taxon>
    </lineage>
</organism>
<dbReference type="OrthoDB" id="9814946at2"/>
<feature type="domain" description="Xylose isomerase-like TIM barrel" evidence="1">
    <location>
        <begin position="26"/>
        <end position="262"/>
    </location>
</feature>
<dbReference type="PANTHER" id="PTHR12110">
    <property type="entry name" value="HYDROXYPYRUVATE ISOMERASE"/>
    <property type="match status" value="1"/>
</dbReference>
<gene>
    <name evidence="2" type="ORF">CWS01_19675</name>
</gene>
<comment type="caution">
    <text evidence="2">The sequence shown here is derived from an EMBL/GenBank/DDBJ whole genome shotgun (WGS) entry which is preliminary data.</text>
</comment>
<keyword evidence="2" id="KW-0413">Isomerase</keyword>
<accession>A0A2N0YXJ7</accession>
<dbReference type="GO" id="GO:0016853">
    <property type="term" value="F:isomerase activity"/>
    <property type="evidence" value="ECO:0007669"/>
    <property type="project" value="UniProtKB-KW"/>
</dbReference>